<evidence type="ECO:0000313" key="1">
    <source>
        <dbReference type="EMBL" id="GLY81860.1"/>
    </source>
</evidence>
<dbReference type="RefSeq" id="WP_285636882.1">
    <property type="nucleotide sequence ID" value="NZ_BSTJ01000023.1"/>
</dbReference>
<protein>
    <submittedName>
        <fullName evidence="1">Uncharacterized protein</fullName>
    </submittedName>
</protein>
<name>A0A9W6VVJ5_9ACTN</name>
<sequence>MNDQDVPQPSTITVTGVPASVSFEQVQQAVRLLGIDPANVAEMSFTTSAVHVEVFSDGKPRTPGHRWTHDGKNIATHRLTIPVT</sequence>
<dbReference type="EMBL" id="BSTJ01000023">
    <property type="protein sequence ID" value="GLY81860.1"/>
    <property type="molecule type" value="Genomic_DNA"/>
</dbReference>
<proteinExistence type="predicted"/>
<evidence type="ECO:0000313" key="2">
    <source>
        <dbReference type="Proteomes" id="UP001165135"/>
    </source>
</evidence>
<dbReference type="Proteomes" id="UP001165135">
    <property type="component" value="Unassembled WGS sequence"/>
</dbReference>
<organism evidence="1 2">
    <name type="scientific">Actinoallomurus iriomotensis</name>
    <dbReference type="NCBI Taxonomy" id="478107"/>
    <lineage>
        <taxon>Bacteria</taxon>
        <taxon>Bacillati</taxon>
        <taxon>Actinomycetota</taxon>
        <taxon>Actinomycetes</taxon>
        <taxon>Streptosporangiales</taxon>
        <taxon>Thermomonosporaceae</taxon>
        <taxon>Actinoallomurus</taxon>
    </lineage>
</organism>
<gene>
    <name evidence="1" type="ORF">Airi01_101270</name>
</gene>
<dbReference type="AlphaFoldDB" id="A0A9W6VVJ5"/>
<comment type="caution">
    <text evidence="1">The sequence shown here is derived from an EMBL/GenBank/DDBJ whole genome shotgun (WGS) entry which is preliminary data.</text>
</comment>
<reference evidence="1" key="1">
    <citation type="submission" date="2023-03" db="EMBL/GenBank/DDBJ databases">
        <title>Actinoallomurus iriomotensis NBRC 103681.</title>
        <authorList>
            <person name="Ichikawa N."/>
            <person name="Sato H."/>
            <person name="Tonouchi N."/>
        </authorList>
    </citation>
    <scope>NUCLEOTIDE SEQUENCE</scope>
    <source>
        <strain evidence="1">NBRC 103681</strain>
    </source>
</reference>
<accession>A0A9W6VVJ5</accession>